<sequence length="815" mass="93472">MPEIYYKSIKYATLSGPSGYTMKKLNKLYIISLCVGAFCIADEAKQFEPDQLRFREMVAARVNVPPIIDGIIDDEVWTTALAESGFLQFEPYNLSAPSEKTEARVVFDNDYIYIAINNYDSEPDKITGRLNRRDRWMEAFGTHSDWVGVAFDSNNDDRTSYWFAVNPAGSRMDVYISGEGMQAFDSSWDVVWEYKAAIHDKGWSVEMKIPFSVFQFDADKNGDWGLTIDRYIHRLQEEVQWPGRPKGLSGFAPYYGVLKGLADIPSPKKVEILPYLLGGLNDDSNVRSAGLDMRYGLSASSSLNLTMNPDFGQVEVDPSVLNLTAFETQFEEKRPFFIEGGSFFENRYELFHSRRIGKTPGILIPEEAVIIERPDATTILGAGKLLGETSAGTKYGVIESVTDEEFGTWESENGDKVSGMIEPRTNYFIGRLEQPVFNPLSTVGFMVTDVRRNNNGYANVQGLDWKLKFMKNALTLKGQLVHSTKDNVSGKGARVNIGYNHPIWWDLNIVTGFTDDQYDINDLGFSERNDQWYYGSYGGLRKQDPWGRYLTNDMEFRFFIRGRGDGLTLSKSLVIEQNNQLKNYWSFGSELNMQFAAYNDEDTFRDNRAWVYKSETEGYGVVWFQTDRRNKVIIRPFFGYGGGEFRAWGYRAGVNIRWRPLDNMNLMIEGFQDLGPKSMEWVGIDEDSTGANIIYAESAALMNDIQVRFNWTFTSDLTFEAFFQPFTVDMDYISFYKLMAEKTRDLEPYSYSSDPDFKLNNMVGTFVLRWEYRPGSTLYLVYNLNSNKYYSAADGSWYKDNANSLFVKFNYWLQI</sequence>
<feature type="domain" description="DUF5916" evidence="1">
    <location>
        <begin position="269"/>
        <end position="807"/>
    </location>
</feature>
<dbReference type="InterPro" id="IPR045670">
    <property type="entry name" value="DUF5916"/>
</dbReference>
<dbReference type="AlphaFoldDB" id="A0A381UC24"/>
<name>A0A381UC24_9ZZZZ</name>
<evidence type="ECO:0000259" key="1">
    <source>
        <dbReference type="Pfam" id="PF19313"/>
    </source>
</evidence>
<dbReference type="SUPFAM" id="SSF49344">
    <property type="entry name" value="CBD9-like"/>
    <property type="match status" value="1"/>
</dbReference>
<dbReference type="Pfam" id="PF19313">
    <property type="entry name" value="DUF5916"/>
    <property type="match status" value="1"/>
</dbReference>
<dbReference type="Gene3D" id="2.60.40.1190">
    <property type="match status" value="1"/>
</dbReference>
<accession>A0A381UC24</accession>
<reference evidence="2" key="1">
    <citation type="submission" date="2018-05" db="EMBL/GenBank/DDBJ databases">
        <authorList>
            <person name="Lanie J.A."/>
            <person name="Ng W.-L."/>
            <person name="Kazmierczak K.M."/>
            <person name="Andrzejewski T.M."/>
            <person name="Davidsen T.M."/>
            <person name="Wayne K.J."/>
            <person name="Tettelin H."/>
            <person name="Glass J.I."/>
            <person name="Rusch D."/>
            <person name="Podicherti R."/>
            <person name="Tsui H.-C.T."/>
            <person name="Winkler M.E."/>
        </authorList>
    </citation>
    <scope>NUCLEOTIDE SEQUENCE</scope>
</reference>
<proteinExistence type="predicted"/>
<evidence type="ECO:0000313" key="2">
    <source>
        <dbReference type="EMBL" id="SVA24907.1"/>
    </source>
</evidence>
<dbReference type="EMBL" id="UINC01006007">
    <property type="protein sequence ID" value="SVA24907.1"/>
    <property type="molecule type" value="Genomic_DNA"/>
</dbReference>
<organism evidence="2">
    <name type="scientific">marine metagenome</name>
    <dbReference type="NCBI Taxonomy" id="408172"/>
    <lineage>
        <taxon>unclassified sequences</taxon>
        <taxon>metagenomes</taxon>
        <taxon>ecological metagenomes</taxon>
    </lineage>
</organism>
<gene>
    <name evidence="2" type="ORF">METZ01_LOCUS77761</name>
</gene>
<dbReference type="CDD" id="cd09618">
    <property type="entry name" value="CBM9_like_2"/>
    <property type="match status" value="1"/>
</dbReference>
<protein>
    <recommendedName>
        <fullName evidence="1">DUF5916 domain-containing protein</fullName>
    </recommendedName>
</protein>